<keyword evidence="7" id="KW-0249">Electron transport</keyword>
<comment type="function">
    <text evidence="1">The reaction center of purple bacteria contains a tightly bound cytochrome molecule which re-reduces the photo oxidized primary electron donor.</text>
</comment>
<dbReference type="InterPro" id="IPR023119">
    <property type="entry name" value="Multihaem_cyt_PRC_cyt_su-like"/>
</dbReference>
<name>A0A7L5E5R7_9SPHI</name>
<evidence type="ECO:0000256" key="8">
    <source>
        <dbReference type="ARBA" id="ARBA00023004"/>
    </source>
</evidence>
<evidence type="ECO:0000256" key="5">
    <source>
        <dbReference type="ARBA" id="ARBA00022617"/>
    </source>
</evidence>
<evidence type="ECO:0000313" key="10">
    <source>
        <dbReference type="EMBL" id="QJD97968.1"/>
    </source>
</evidence>
<dbReference type="RefSeq" id="WP_169610615.1">
    <property type="nucleotide sequence ID" value="NZ_CP051682.1"/>
</dbReference>
<gene>
    <name evidence="10" type="ORF">HH214_19845</name>
</gene>
<keyword evidence="8" id="KW-0408">Iron</keyword>
<dbReference type="KEGG" id="mrob:HH214_19845"/>
<dbReference type="Pfam" id="PF02276">
    <property type="entry name" value="CytoC_RC"/>
    <property type="match status" value="1"/>
</dbReference>
<keyword evidence="5" id="KW-0349">Heme</keyword>
<evidence type="ECO:0000313" key="11">
    <source>
        <dbReference type="Proteomes" id="UP000503278"/>
    </source>
</evidence>
<reference evidence="10 11" key="1">
    <citation type="submission" date="2020-04" db="EMBL/GenBank/DDBJ databases">
        <title>Genome sequencing of novel species.</title>
        <authorList>
            <person name="Heo J."/>
            <person name="Kim S.-J."/>
            <person name="Kim J.-S."/>
            <person name="Hong S.-B."/>
            <person name="Kwon S.-W."/>
        </authorList>
    </citation>
    <scope>NUCLEOTIDE SEQUENCE [LARGE SCALE GENOMIC DNA]</scope>
    <source>
        <strain evidence="10 11">F39-2</strain>
    </source>
</reference>
<dbReference type="Gene3D" id="1.10.468.10">
    <property type="entry name" value="Photosynthetic Reaction Center, subunit C, domain 2"/>
    <property type="match status" value="1"/>
</dbReference>
<evidence type="ECO:0000256" key="9">
    <source>
        <dbReference type="SAM" id="MobiDB-lite"/>
    </source>
</evidence>
<dbReference type="GO" id="GO:0030077">
    <property type="term" value="C:plasma membrane light-harvesting complex"/>
    <property type="evidence" value="ECO:0007669"/>
    <property type="project" value="InterPro"/>
</dbReference>
<dbReference type="InterPro" id="IPR003158">
    <property type="entry name" value="Photosyn_RC_cyt_c-su"/>
</dbReference>
<dbReference type="InterPro" id="IPR036280">
    <property type="entry name" value="Multihaem_cyt_sf"/>
</dbReference>
<keyword evidence="11" id="KW-1185">Reference proteome</keyword>
<evidence type="ECO:0000256" key="1">
    <source>
        <dbReference type="ARBA" id="ARBA00003196"/>
    </source>
</evidence>
<feature type="region of interest" description="Disordered" evidence="9">
    <location>
        <begin position="136"/>
        <end position="167"/>
    </location>
</feature>
<dbReference type="GO" id="GO:0009055">
    <property type="term" value="F:electron transfer activity"/>
    <property type="evidence" value="ECO:0007669"/>
    <property type="project" value="InterPro"/>
</dbReference>
<dbReference type="GO" id="GO:0020037">
    <property type="term" value="F:heme binding"/>
    <property type="evidence" value="ECO:0007669"/>
    <property type="project" value="InterPro"/>
</dbReference>
<dbReference type="GO" id="GO:0005506">
    <property type="term" value="F:iron ion binding"/>
    <property type="evidence" value="ECO:0007669"/>
    <property type="project" value="InterPro"/>
</dbReference>
<accession>A0A7L5E5R7</accession>
<evidence type="ECO:0000256" key="4">
    <source>
        <dbReference type="ARBA" id="ARBA00022531"/>
    </source>
</evidence>
<keyword evidence="4" id="KW-0602">Photosynthesis</keyword>
<dbReference type="SUPFAM" id="SSF48695">
    <property type="entry name" value="Multiheme cytochromes"/>
    <property type="match status" value="1"/>
</dbReference>
<evidence type="ECO:0000256" key="3">
    <source>
        <dbReference type="ARBA" id="ARBA00022448"/>
    </source>
</evidence>
<sequence>MLPGKKFFITIGLLGTIVFVSTTAMQQQQQKEEHKYKNLKVLPKNITEHQMHEVMEEWEHSLGVRCNFCHVRNEESHQMDWASDTKPEKEMAREMYRMTANLNKKHFKAGKDSIGMIMETGVNCNMCHHGQAHPEVKMPERPMRPQGQPGQQPGGGQPQPPAGDKQP</sequence>
<evidence type="ECO:0000256" key="2">
    <source>
        <dbReference type="ARBA" id="ARBA00015978"/>
    </source>
</evidence>
<dbReference type="AlphaFoldDB" id="A0A7L5E5R7"/>
<evidence type="ECO:0000256" key="7">
    <source>
        <dbReference type="ARBA" id="ARBA00022982"/>
    </source>
</evidence>
<dbReference type="EMBL" id="CP051682">
    <property type="protein sequence ID" value="QJD97968.1"/>
    <property type="molecule type" value="Genomic_DNA"/>
</dbReference>
<evidence type="ECO:0000256" key="6">
    <source>
        <dbReference type="ARBA" id="ARBA00022723"/>
    </source>
</evidence>
<organism evidence="10 11">
    <name type="scientific">Mucilaginibacter robiniae</name>
    <dbReference type="NCBI Taxonomy" id="2728022"/>
    <lineage>
        <taxon>Bacteria</taxon>
        <taxon>Pseudomonadati</taxon>
        <taxon>Bacteroidota</taxon>
        <taxon>Sphingobacteriia</taxon>
        <taxon>Sphingobacteriales</taxon>
        <taxon>Sphingobacteriaceae</taxon>
        <taxon>Mucilaginibacter</taxon>
    </lineage>
</organism>
<keyword evidence="3" id="KW-0813">Transport</keyword>
<dbReference type="NCBIfam" id="NF033196">
    <property type="entry name" value="c_type_nonphoto"/>
    <property type="match status" value="1"/>
</dbReference>
<dbReference type="Proteomes" id="UP000503278">
    <property type="component" value="Chromosome"/>
</dbReference>
<dbReference type="GO" id="GO:0019684">
    <property type="term" value="P:photosynthesis, light reaction"/>
    <property type="evidence" value="ECO:0007669"/>
    <property type="project" value="InterPro"/>
</dbReference>
<keyword evidence="6" id="KW-0479">Metal-binding</keyword>
<protein>
    <recommendedName>
        <fullName evidence="2">Photosynthetic reaction center cytochrome c subunit</fullName>
    </recommendedName>
</protein>
<proteinExistence type="predicted"/>